<protein>
    <recommendedName>
        <fullName evidence="3">SLAP domain-containing protein</fullName>
    </recommendedName>
</protein>
<dbReference type="EMBL" id="JARSFG010000007">
    <property type="protein sequence ID" value="MEC1177872.1"/>
    <property type="molecule type" value="Genomic_DNA"/>
</dbReference>
<proteinExistence type="predicted"/>
<name>A0AAW9NJH5_9BACL</name>
<keyword evidence="2" id="KW-1185">Reference proteome</keyword>
<evidence type="ECO:0000313" key="1">
    <source>
        <dbReference type="EMBL" id="MEC1177872.1"/>
    </source>
</evidence>
<dbReference type="AlphaFoldDB" id="A0AAW9NJH5"/>
<dbReference type="Proteomes" id="UP001344888">
    <property type="component" value="Unassembled WGS sequence"/>
</dbReference>
<comment type="caution">
    <text evidence="1">The sequence shown here is derived from an EMBL/GenBank/DDBJ whole genome shotgun (WGS) entry which is preliminary data.</text>
</comment>
<accession>A0AAW9NJH5</accession>
<evidence type="ECO:0008006" key="3">
    <source>
        <dbReference type="Google" id="ProtNLM"/>
    </source>
</evidence>
<organism evidence="1 2">
    <name type="scientific">Metasolibacillus meyeri</name>
    <dbReference type="NCBI Taxonomy" id="1071052"/>
    <lineage>
        <taxon>Bacteria</taxon>
        <taxon>Bacillati</taxon>
        <taxon>Bacillota</taxon>
        <taxon>Bacilli</taxon>
        <taxon>Bacillales</taxon>
        <taxon>Caryophanaceae</taxon>
        <taxon>Metasolibacillus</taxon>
    </lineage>
</organism>
<gene>
    <name evidence="1" type="ORF">P9B03_05200</name>
</gene>
<dbReference type="RefSeq" id="WP_107841120.1">
    <property type="nucleotide sequence ID" value="NZ_JARSFG010000007.1"/>
</dbReference>
<evidence type="ECO:0000313" key="2">
    <source>
        <dbReference type="Proteomes" id="UP001344888"/>
    </source>
</evidence>
<sequence length="122" mass="14352">MYETRTVEIQFEDQCIINQNQAAFQINEILYVEVKKYVLLVHNMSTYELKTHIKLLMNSKRKNIENIFIPANAQIILPLGLTEIDEIDSMRVTLTGEVLQEQEDYYPIRIADFPKQIPLNIH</sequence>
<reference evidence="1 2" key="1">
    <citation type="submission" date="2023-03" db="EMBL/GenBank/DDBJ databases">
        <title>Bacillus Genome Sequencing.</title>
        <authorList>
            <person name="Dunlap C."/>
        </authorList>
    </citation>
    <scope>NUCLEOTIDE SEQUENCE [LARGE SCALE GENOMIC DNA]</scope>
    <source>
        <strain evidence="1 2">B-59205</strain>
    </source>
</reference>